<gene>
    <name evidence="1" type="ORF">G9399_01770</name>
</gene>
<dbReference type="Proteomes" id="UP000503464">
    <property type="component" value="Chromosome"/>
</dbReference>
<accession>A0AAE7JRW9</accession>
<evidence type="ECO:0000313" key="1">
    <source>
        <dbReference type="EMBL" id="QKJ57354.1"/>
    </source>
</evidence>
<dbReference type="AlphaFoldDB" id="A0AAE7JRW9"/>
<organism evidence="1 2">
    <name type="scientific">Serratia fonticola</name>
    <dbReference type="NCBI Taxonomy" id="47917"/>
    <lineage>
        <taxon>Bacteria</taxon>
        <taxon>Pseudomonadati</taxon>
        <taxon>Pseudomonadota</taxon>
        <taxon>Gammaproteobacteria</taxon>
        <taxon>Enterobacterales</taxon>
        <taxon>Yersiniaceae</taxon>
        <taxon>Serratia</taxon>
    </lineage>
</organism>
<dbReference type="EMBL" id="CP054160">
    <property type="protein sequence ID" value="QKJ57354.1"/>
    <property type="molecule type" value="Genomic_DNA"/>
</dbReference>
<sequence length="60" mass="7090">MIEIILSHTVQRKSLMRRFDASEMFEETGERVATGARKARLYRRKAGVDMRNFSRNLMVE</sequence>
<protein>
    <submittedName>
        <fullName evidence="1">Uncharacterized protein</fullName>
    </submittedName>
</protein>
<dbReference type="Gene3D" id="1.10.10.10">
    <property type="entry name" value="Winged helix-like DNA-binding domain superfamily/Winged helix DNA-binding domain"/>
    <property type="match status" value="1"/>
</dbReference>
<name>A0AAE7JRW9_SERFO</name>
<dbReference type="InterPro" id="IPR036388">
    <property type="entry name" value="WH-like_DNA-bd_sf"/>
</dbReference>
<proteinExistence type="predicted"/>
<reference evidence="2" key="1">
    <citation type="submission" date="2020-03" db="EMBL/GenBank/DDBJ databases">
        <title>Genome sequences of seven Enterobacteriaceae strains isolated from Canadian wastewater treatment facilities.</title>
        <authorList>
            <person name="Huang H."/>
            <person name="Chmara J.T."/>
            <person name="Duceppe M.-O."/>
        </authorList>
    </citation>
    <scope>NUCLEOTIDE SEQUENCE [LARGE SCALE GENOMIC DNA]</scope>
    <source>
        <strain evidence="2">Biosolid 3</strain>
    </source>
</reference>
<evidence type="ECO:0000313" key="2">
    <source>
        <dbReference type="Proteomes" id="UP000503464"/>
    </source>
</evidence>